<dbReference type="EMBL" id="BAAALG010000009">
    <property type="protein sequence ID" value="GAA1103181.1"/>
    <property type="molecule type" value="Genomic_DNA"/>
</dbReference>
<comment type="caution">
    <text evidence="10">The sequence shown here is derived from an EMBL/GenBank/DDBJ whole genome shotgun (WGS) entry which is preliminary data.</text>
</comment>
<protein>
    <recommendedName>
        <fullName evidence="9">Bacterial Ig-like domain-containing protein</fullName>
    </recommendedName>
</protein>
<dbReference type="PANTHER" id="PTHR33938">
    <property type="entry name" value="FERULOYL ESTERASE B-RELATED"/>
    <property type="match status" value="1"/>
</dbReference>
<evidence type="ECO:0000256" key="1">
    <source>
        <dbReference type="ARBA" id="ARBA00006249"/>
    </source>
</evidence>
<evidence type="ECO:0000313" key="11">
    <source>
        <dbReference type="Proteomes" id="UP001501581"/>
    </source>
</evidence>
<evidence type="ECO:0000313" key="10">
    <source>
        <dbReference type="EMBL" id="GAA1103181.1"/>
    </source>
</evidence>
<keyword evidence="6" id="KW-0106">Calcium</keyword>
<keyword evidence="11" id="KW-1185">Reference proteome</keyword>
<evidence type="ECO:0000256" key="8">
    <source>
        <dbReference type="SAM" id="SignalP"/>
    </source>
</evidence>
<feature type="signal peptide" evidence="8">
    <location>
        <begin position="1"/>
        <end position="34"/>
    </location>
</feature>
<keyword evidence="2" id="KW-0719">Serine esterase</keyword>
<organism evidence="10 11">
    <name type="scientific">Nocardioides dubius</name>
    <dbReference type="NCBI Taxonomy" id="317019"/>
    <lineage>
        <taxon>Bacteria</taxon>
        <taxon>Bacillati</taxon>
        <taxon>Actinomycetota</taxon>
        <taxon>Actinomycetes</taxon>
        <taxon>Propionibacteriales</taxon>
        <taxon>Nocardioidaceae</taxon>
        <taxon>Nocardioides</taxon>
    </lineage>
</organism>
<dbReference type="InterPro" id="IPR011118">
    <property type="entry name" value="Tannase/feruloyl_esterase"/>
</dbReference>
<keyword evidence="7" id="KW-1015">Disulfide bond</keyword>
<dbReference type="RefSeq" id="WP_343994384.1">
    <property type="nucleotide sequence ID" value="NZ_BAAALG010000009.1"/>
</dbReference>
<feature type="chain" id="PRO_5047394839" description="Bacterial Ig-like domain-containing protein" evidence="8">
    <location>
        <begin position="35"/>
        <end position="724"/>
    </location>
</feature>
<accession>A0ABN1TU76</accession>
<comment type="similarity">
    <text evidence="1">Belongs to the tannase family.</text>
</comment>
<evidence type="ECO:0000256" key="7">
    <source>
        <dbReference type="ARBA" id="ARBA00023157"/>
    </source>
</evidence>
<gene>
    <name evidence="10" type="ORF">GCM10009668_22430</name>
</gene>
<name>A0ABN1TU76_9ACTN</name>
<feature type="domain" description="Bacterial Ig-like" evidence="9">
    <location>
        <begin position="545"/>
        <end position="633"/>
    </location>
</feature>
<proteinExistence type="inferred from homology"/>
<evidence type="ECO:0000256" key="2">
    <source>
        <dbReference type="ARBA" id="ARBA00022487"/>
    </source>
</evidence>
<dbReference type="Proteomes" id="UP001501581">
    <property type="component" value="Unassembled WGS sequence"/>
</dbReference>
<evidence type="ECO:0000259" key="9">
    <source>
        <dbReference type="Pfam" id="PF16640"/>
    </source>
</evidence>
<dbReference type="Pfam" id="PF07519">
    <property type="entry name" value="Tannase"/>
    <property type="match status" value="1"/>
</dbReference>
<evidence type="ECO:0000256" key="5">
    <source>
        <dbReference type="ARBA" id="ARBA00022801"/>
    </source>
</evidence>
<dbReference type="Pfam" id="PF16640">
    <property type="entry name" value="Big_3_5"/>
    <property type="match status" value="1"/>
</dbReference>
<reference evidence="10 11" key="1">
    <citation type="journal article" date="2019" name="Int. J. Syst. Evol. Microbiol.">
        <title>The Global Catalogue of Microorganisms (GCM) 10K type strain sequencing project: providing services to taxonomists for standard genome sequencing and annotation.</title>
        <authorList>
            <consortium name="The Broad Institute Genomics Platform"/>
            <consortium name="The Broad Institute Genome Sequencing Center for Infectious Disease"/>
            <person name="Wu L."/>
            <person name="Ma J."/>
        </authorList>
    </citation>
    <scope>NUCLEOTIDE SEQUENCE [LARGE SCALE GENOMIC DNA]</scope>
    <source>
        <strain evidence="10 11">JCM 13008</strain>
    </source>
</reference>
<dbReference type="Gene3D" id="2.60.40.10">
    <property type="entry name" value="Immunoglobulins"/>
    <property type="match status" value="1"/>
</dbReference>
<dbReference type="InterPro" id="IPR013783">
    <property type="entry name" value="Ig-like_fold"/>
</dbReference>
<dbReference type="InterPro" id="IPR029058">
    <property type="entry name" value="AB_hydrolase_fold"/>
</dbReference>
<evidence type="ECO:0000256" key="3">
    <source>
        <dbReference type="ARBA" id="ARBA00022723"/>
    </source>
</evidence>
<dbReference type="Gene3D" id="3.40.50.1820">
    <property type="entry name" value="alpha/beta hydrolase"/>
    <property type="match status" value="1"/>
</dbReference>
<evidence type="ECO:0000256" key="6">
    <source>
        <dbReference type="ARBA" id="ARBA00022837"/>
    </source>
</evidence>
<keyword evidence="3" id="KW-0479">Metal-binding</keyword>
<sequence length="724" mass="74562">MRRIVPIAAATGLSAGLLAVVPGALGVASGAAPATPVVVADPAASCDALTGVEVPAASIGLPTQGALVASATLTAASGSRPEHCQVRGSVRPNDPSAPDIVFQVNLPTAWNLGSVQLGGGGFNGVVIDGLGNVPGTAGSAAPTRPLDRGYVTFGSDSGNAVGSDPAGSFALNRESLENYSGDSIKRTRDAVMSLVDTYYGELPTTQIFAGASKGGHEALIAAQEYGDDYDGIIAYYPANQNQAMDIAWYHMAQQWNRPGGSLDAAEIALVQDAVMSTCDKLDGAVDGVIANTSGCDDAFKVADLRCPSGADAGDACLSQTQIGTLRAATSPFKFAFTLANGVTEMQAFPYFHGASAQGITSYGRFTEPVIKYFITQDPDASTDDFDYRRYEPRVKELSTLLDATDPDIDEFVTGGGKILMVQGTTDTLVTAGTTSAYYESLERRYGDDLGEFARYYVQPGYAHGNGAFNLSWDSLTALENWVHDGLAPVDQVATDGASATAGRTMPLCDYPAWPRRIAGPADEASSFACVDTTSVDATTTALAVSANTQAYGAAKPVRATATVTGLDAGASGSVRFVRGSTVLGTAALTKDGTAALALPSTTPVGAHLLKAVFIPAADAVAAGSTSTGVRVQVRKAKATVTATVAQRAKVVVRVKAGSVKPTGRVTVTVVGQGKARVVSAKLTRSRIVVTLPRLPRGTYKVSVAYQGSATVGSAKAAVRTLRVR</sequence>
<keyword evidence="5" id="KW-0378">Hydrolase</keyword>
<evidence type="ECO:0000256" key="4">
    <source>
        <dbReference type="ARBA" id="ARBA00022729"/>
    </source>
</evidence>
<keyword evidence="4 8" id="KW-0732">Signal</keyword>
<dbReference type="PANTHER" id="PTHR33938:SF15">
    <property type="entry name" value="FERULOYL ESTERASE B-RELATED"/>
    <property type="match status" value="1"/>
</dbReference>
<dbReference type="InterPro" id="IPR032109">
    <property type="entry name" value="Big_3_5"/>
</dbReference>
<dbReference type="SUPFAM" id="SSF53474">
    <property type="entry name" value="alpha/beta-Hydrolases"/>
    <property type="match status" value="1"/>
</dbReference>